<dbReference type="InterPro" id="IPR058240">
    <property type="entry name" value="rSAM_sf"/>
</dbReference>
<protein>
    <recommendedName>
        <fullName evidence="4">Radical SAM core domain-containing protein</fullName>
    </recommendedName>
</protein>
<evidence type="ECO:0000256" key="3">
    <source>
        <dbReference type="ARBA" id="ARBA00023014"/>
    </source>
</evidence>
<keyword evidence="2" id="KW-0408">Iron</keyword>
<evidence type="ECO:0000259" key="4">
    <source>
        <dbReference type="Pfam" id="PF04055"/>
    </source>
</evidence>
<dbReference type="InterPro" id="IPR007197">
    <property type="entry name" value="rSAM"/>
</dbReference>
<dbReference type="SUPFAM" id="SSF102114">
    <property type="entry name" value="Radical SAM enzymes"/>
    <property type="match status" value="1"/>
</dbReference>
<gene>
    <name evidence="5" type="ORF">ENT99_07970</name>
</gene>
<dbReference type="Gene3D" id="3.80.30.30">
    <property type="match status" value="1"/>
</dbReference>
<dbReference type="AlphaFoldDB" id="A0A832AXR7"/>
<evidence type="ECO:0000313" key="5">
    <source>
        <dbReference type="EMBL" id="HFQ79612.1"/>
    </source>
</evidence>
<proteinExistence type="predicted"/>
<dbReference type="PANTHER" id="PTHR43432">
    <property type="entry name" value="SLR0285 PROTEIN"/>
    <property type="match status" value="1"/>
</dbReference>
<evidence type="ECO:0000256" key="2">
    <source>
        <dbReference type="ARBA" id="ARBA00023004"/>
    </source>
</evidence>
<reference evidence="5" key="1">
    <citation type="journal article" date="2020" name="mSystems">
        <title>Genome- and Community-Level Interaction Insights into Carbon Utilization and Element Cycling Functions of Hydrothermarchaeota in Hydrothermal Sediment.</title>
        <authorList>
            <person name="Zhou Z."/>
            <person name="Liu Y."/>
            <person name="Xu W."/>
            <person name="Pan J."/>
            <person name="Luo Z.H."/>
            <person name="Li M."/>
        </authorList>
    </citation>
    <scope>NUCLEOTIDE SEQUENCE</scope>
    <source>
        <strain evidence="5">SpSt-629</strain>
    </source>
</reference>
<dbReference type="PANTHER" id="PTHR43432:SF4">
    <property type="entry name" value="RADICAL SAM CORE DOMAIN-CONTAINING PROTEIN"/>
    <property type="match status" value="1"/>
</dbReference>
<organism evidence="5">
    <name type="scientific">Ignisphaera aggregans</name>
    <dbReference type="NCBI Taxonomy" id="334771"/>
    <lineage>
        <taxon>Archaea</taxon>
        <taxon>Thermoproteota</taxon>
        <taxon>Thermoprotei</taxon>
        <taxon>Desulfurococcales</taxon>
        <taxon>Desulfurococcaceae</taxon>
        <taxon>Ignisphaera</taxon>
    </lineage>
</organism>
<dbReference type="Pfam" id="PF04055">
    <property type="entry name" value="Radical_SAM"/>
    <property type="match status" value="1"/>
</dbReference>
<accession>A0A832AXR7</accession>
<keyword evidence="3" id="KW-0411">Iron-sulfur</keyword>
<dbReference type="EMBL" id="DTAU01000148">
    <property type="protein sequence ID" value="HFQ79612.1"/>
    <property type="molecule type" value="Genomic_DNA"/>
</dbReference>
<feature type="domain" description="Radical SAM core" evidence="4">
    <location>
        <begin position="23"/>
        <end position="180"/>
    </location>
</feature>
<dbReference type="GO" id="GO:0046872">
    <property type="term" value="F:metal ion binding"/>
    <property type="evidence" value="ECO:0007669"/>
    <property type="project" value="UniProtKB-KW"/>
</dbReference>
<dbReference type="InterPro" id="IPR040086">
    <property type="entry name" value="MJ0683-like"/>
</dbReference>
<dbReference type="GO" id="GO:0051536">
    <property type="term" value="F:iron-sulfur cluster binding"/>
    <property type="evidence" value="ECO:0007669"/>
    <property type="project" value="UniProtKB-KW"/>
</dbReference>
<evidence type="ECO:0000256" key="1">
    <source>
        <dbReference type="ARBA" id="ARBA00022723"/>
    </source>
</evidence>
<dbReference type="CDD" id="cd01335">
    <property type="entry name" value="Radical_SAM"/>
    <property type="match status" value="1"/>
</dbReference>
<dbReference type="SFLD" id="SFLDG01084">
    <property type="entry name" value="Uncharacterised_Radical_SAM_Su"/>
    <property type="match status" value="1"/>
</dbReference>
<sequence>MPELVINVSNIISSLCYTILKLEPYTICPFRCVYCYSRWYMKSPSRYVYPRPKALGMFREVILKIYRRSLKPIPFRLSTLVDPFPPHEQLYRVSENILRVALEYSYPLVINTKSIYFLHQPLKSYVEKLLDDRLTILQISISTLNNDITQVIEPRAPEAKKRLNAIKQLGSTDIPLVLRISPYIPYTSPTQSRDIEHLVYLARDLGFKHIIVEALRMETNNIRNLLEYLNITETEIDIDSYSLREVEGLKPLARISLHLLEKTYTMLSNELKKHGITFATCKEGLFDLHTASDCCGIYLLKEYIVRATLQDVYRYVTEMNINSHQELQNIEVVENLCKKYSRLCLDELHLYPKNISKTLRYHEKKMFKVLQNIDLLKHIAPHLAKEFIAT</sequence>
<dbReference type="SFLD" id="SFLDS00029">
    <property type="entry name" value="Radical_SAM"/>
    <property type="match status" value="1"/>
</dbReference>
<keyword evidence="1" id="KW-0479">Metal-binding</keyword>
<comment type="caution">
    <text evidence="5">The sequence shown here is derived from an EMBL/GenBank/DDBJ whole genome shotgun (WGS) entry which is preliminary data.</text>
</comment>
<dbReference type="GO" id="GO:0003824">
    <property type="term" value="F:catalytic activity"/>
    <property type="evidence" value="ECO:0007669"/>
    <property type="project" value="InterPro"/>
</dbReference>
<name>A0A832AXR7_9CREN</name>